<dbReference type="Proteomes" id="UP000807504">
    <property type="component" value="Unassembled WGS sequence"/>
</dbReference>
<protein>
    <submittedName>
        <fullName evidence="3">Uncharacterized protein</fullName>
    </submittedName>
</protein>
<feature type="region of interest" description="Disordered" evidence="2">
    <location>
        <begin position="774"/>
        <end position="802"/>
    </location>
</feature>
<gene>
    <name evidence="3" type="ORF">HNY73_007386</name>
</gene>
<dbReference type="EMBL" id="JABXBU010000012">
    <property type="protein sequence ID" value="KAF8789448.1"/>
    <property type="molecule type" value="Genomic_DNA"/>
</dbReference>
<keyword evidence="4" id="KW-1185">Reference proteome</keyword>
<accession>A0A8T0FGU2</accession>
<reference evidence="3" key="1">
    <citation type="journal article" date="2020" name="bioRxiv">
        <title>Chromosome-level reference genome of the European wasp spider Argiope bruennichi: a resource for studies on range expansion and evolutionary adaptation.</title>
        <authorList>
            <person name="Sheffer M.M."/>
            <person name="Hoppe A."/>
            <person name="Krehenwinkel H."/>
            <person name="Uhl G."/>
            <person name="Kuss A.W."/>
            <person name="Jensen L."/>
            <person name="Jensen C."/>
            <person name="Gillespie R.G."/>
            <person name="Hoff K.J."/>
            <person name="Prost S."/>
        </authorList>
    </citation>
    <scope>NUCLEOTIDE SEQUENCE</scope>
</reference>
<feature type="region of interest" description="Disordered" evidence="2">
    <location>
        <begin position="827"/>
        <end position="860"/>
    </location>
</feature>
<evidence type="ECO:0000256" key="2">
    <source>
        <dbReference type="SAM" id="MobiDB-lite"/>
    </source>
</evidence>
<evidence type="ECO:0000256" key="1">
    <source>
        <dbReference type="SAM" id="Coils"/>
    </source>
</evidence>
<feature type="coiled-coil region" evidence="1">
    <location>
        <begin position="1619"/>
        <end position="1646"/>
    </location>
</feature>
<feature type="compositionally biased region" description="Low complexity" evidence="2">
    <location>
        <begin position="1004"/>
        <end position="1016"/>
    </location>
</feature>
<feature type="compositionally biased region" description="Gly residues" evidence="2">
    <location>
        <begin position="830"/>
        <end position="845"/>
    </location>
</feature>
<dbReference type="InterPro" id="IPR027417">
    <property type="entry name" value="P-loop_NTPase"/>
</dbReference>
<sequence>MESWGSCGVPFRARIIMPWTSVACPLVQASLQTGGKGNTGSGKSTFTQWIAGDNSKMISKETKEGTGEYIIEDHNRIGDTTLKSKTIFPELVIDAKKNAAYYDCPGFSDTQGTSHDISTTYFIKKVVDYSKSVKMVFAISHPSVRKGVDRQDFMKLLRHVTDLVKDIEKFKHSIGIVATKVDNQYIKQGKNFILVEDDKVIAAIADFLQEAKQYLQNSSKRPNLLEKDNRFYENAIKFVDILLEKDGEHYTKIGLFRRPDEPGPVSDIPLLQKGKKNVERIVYEKLNFTVKSNEDFGYTVSEKTKNDISELVEEINKNLWSSLSNTAGKIQEYYENLVEKIRGKIRLFVSEAQTTADVDLADVEVFWHEFNIGCDIAGDLVIKTKNLTNPETLAELVNNAISNLDIDIPKDDVLYIANQGKYFSFLQTVSDKILSSKPWTQLFKEVESFLSGSKTILLRDANLAAEKINKRIQMNLNNTIKAIQEEYVEKMTLLEIQKLPEILNRDRRTIAELTKEIRNGTTIEKLLNAVGDIADNLKVSVPKEYLQDVASQGKYLRFLEIISDETLADGSMGWLSPFQSIAKYFYQSERWYLFLADLYKKLSEYDIQKDRQKYNVANIEDWGQPGKPQGIFVAPNTFEKFLNKIGDYNVTEYETIKNLTIAMTDLRIDEINQVLSLTLKHRPTVRCSEPHIIVKGTFISVNETMQNIISNSDTDNSCKNFKVRLEAGKYNLFKLFALNKVFIDADLSFASKGVSVAVIAPNWEVVGSRSMELHGADGTPHAQSKARNGANPGNNGINGAPGKPGLSGETFFGIGATFENGKNLKIASNGGKGGRGQDGGNGAVGIPGRSAETPSSSDPPCENGYVRGFKCEGIKDGGSMWVIYTVVVTFGSTTTKPFKIFGFPGGRGASGGNGGKGGKGGDPGNIVILELNQPSEITKFAAKGKEGDVGNAGAGGAQGGKNGDDIIANWSEFIPNFFGWLAGLTSSVKWEWKETIQDNGRGPAGSSGTNGANSAGLQDPVPPNGIRRLPNVINEYKSYLRENLNNRFKSHSLLRFLEQINSRNDMRKLYDTLGLIDEFQSLEEQFHLLRDQINFLPFYSSLLERISEFAKGPNSGENKKVLSYLYTATLGRMYNLKDCGESELIINIREYLNLANENIKTLKDLQKMNNKVEVINKYKENYKKGIDKKIAEAKSFIKNQISPEIENIKMKIDSQLNSLIEETITLQKQAEKERNVLVEKKKELENALAMKGIFSCFQLISGIVSFINPVGAIVGAVIEATSTVAESLVLGNQQKTLNLSPDVVSAIKSAGDQIKELKNQKVAYLSKLLDNVSEEIKKNPEKLSDMAGKINDIKDKLKKASEDKNNFKQVKMLENELKRELRRKEDDLKIHSNDKKSVEARKVIGKITQIAKFGSLLLNLFDKMKADTEKMDAVTEAMEKLGDKIKKLREYEDTIYDTIEPMLQEMEDHMKEISEKLGSKSQVSLDVTKWQVQSTLKDMKLQMERLTEGFVVKDELSRSIEKLDEVMTTMINLYDRIQSYQNQHDLANYIADISSVSASNIPIKDQLLVNAVNRLEFAIRANIVLKQYKSAMDAFKQWVFPFADSYIEKSMLPSQLELDTNIQNLVQNATREIERIKQKLDLYNASVKNGDQYLVCEEFSSRYVSSQPFFTWRNEEYGGLISNLLSGQEIVLKADIKKSPPLKDAIKFSEIDFDFKTINESAQSLLSETLKGFDIRATHLGNSYYRYADKVFLITSDSVTISYSFEKNNDGMPIRSNEVYNKLKSGDLLLSPYTLWEIRLINRTHQYFFQDLESYKNAISLELSGFGSYVDMNAFRPATYNSFIMGNSSNLPLLMPKATGVNQCRRSKYRLERSPNEFVEDRYYMNNGATNGMSSPINFLCNFLKTYFISNAIISINQLFIKEEISVRSYEDCSGLSEKYPESKISDSTLTSNLTVTDTVVTDAIFPKYKDNEERNEQISDTSFQVNFDGDNSCSKSFLLNNQKDRSNNYLIQAPDLNCSLLLADLVTRTITGNRYESSMHECLLSPREVIAEKINHLEVQSENGIKQNLQRLLSEKEDVRPNSWLSMLNGYTKTMLQFLGLAGSNYSQEYIQDVRNLFI</sequence>
<evidence type="ECO:0000313" key="4">
    <source>
        <dbReference type="Proteomes" id="UP000807504"/>
    </source>
</evidence>
<evidence type="ECO:0000313" key="3">
    <source>
        <dbReference type="EMBL" id="KAF8789448.1"/>
    </source>
</evidence>
<feature type="region of interest" description="Disordered" evidence="2">
    <location>
        <begin position="997"/>
        <end position="1024"/>
    </location>
</feature>
<reference evidence="3" key="2">
    <citation type="submission" date="2020-06" db="EMBL/GenBank/DDBJ databases">
        <authorList>
            <person name="Sheffer M."/>
        </authorList>
    </citation>
    <scope>NUCLEOTIDE SEQUENCE</scope>
</reference>
<keyword evidence="1" id="KW-0175">Coiled coil</keyword>
<organism evidence="3 4">
    <name type="scientific">Argiope bruennichi</name>
    <name type="common">Wasp spider</name>
    <name type="synonym">Aranea bruennichi</name>
    <dbReference type="NCBI Taxonomy" id="94029"/>
    <lineage>
        <taxon>Eukaryota</taxon>
        <taxon>Metazoa</taxon>
        <taxon>Ecdysozoa</taxon>
        <taxon>Arthropoda</taxon>
        <taxon>Chelicerata</taxon>
        <taxon>Arachnida</taxon>
        <taxon>Araneae</taxon>
        <taxon>Araneomorphae</taxon>
        <taxon>Entelegynae</taxon>
        <taxon>Araneoidea</taxon>
        <taxon>Araneidae</taxon>
        <taxon>Argiope</taxon>
    </lineage>
</organism>
<name>A0A8T0FGU2_ARGBR</name>
<dbReference type="Gene3D" id="3.40.50.300">
    <property type="entry name" value="P-loop containing nucleotide triphosphate hydrolases"/>
    <property type="match status" value="1"/>
</dbReference>
<proteinExistence type="predicted"/>
<feature type="coiled-coil region" evidence="1">
    <location>
        <begin position="1307"/>
        <end position="1401"/>
    </location>
</feature>
<dbReference type="SUPFAM" id="SSF52540">
    <property type="entry name" value="P-loop containing nucleoside triphosphate hydrolases"/>
    <property type="match status" value="1"/>
</dbReference>
<comment type="caution">
    <text evidence="3">The sequence shown here is derived from an EMBL/GenBank/DDBJ whole genome shotgun (WGS) entry which is preliminary data.</text>
</comment>
<feature type="compositionally biased region" description="Low complexity" evidence="2">
    <location>
        <begin position="786"/>
        <end position="802"/>
    </location>
</feature>